<dbReference type="GO" id="GO:0008810">
    <property type="term" value="F:cellulase activity"/>
    <property type="evidence" value="ECO:0007669"/>
    <property type="project" value="InterPro"/>
</dbReference>
<dbReference type="SUPFAM" id="SSF49899">
    <property type="entry name" value="Concanavalin A-like lectins/glucanases"/>
    <property type="match status" value="1"/>
</dbReference>
<dbReference type="Pfam" id="PF01670">
    <property type="entry name" value="Glyco_hydro_12"/>
    <property type="match status" value="1"/>
</dbReference>
<sequence>MKLTSVLQLPLVSAAAMAPGTHPAPRQQPTALCSQFSYWSGSGYEANNNLWGQDAATSGSQCTSVDSSSAAGMQWRTEWTWRGGPGQVKSFAYAGKQLARGQTLARIVSMPTAVAWQYNTTAGVRANAAYDIFTAADAGHENSSGDYEVMIWLARLGDIRPIGSSTGTVSVGGRPWDLWMGMNGDMPVYSFVAPGTTNSFSGDAKLFFDYLQTYQGFPASSQNLIVFQFGTETFTGGPASMSVAQFSASIN</sequence>
<proteinExistence type="inferred from homology"/>
<keyword evidence="2" id="KW-0378">Hydrolase</keyword>
<evidence type="ECO:0000313" key="4">
    <source>
        <dbReference type="EMBL" id="KAK3380640.1"/>
    </source>
</evidence>
<dbReference type="Gene3D" id="2.60.120.180">
    <property type="match status" value="1"/>
</dbReference>
<keyword evidence="3" id="KW-0732">Signal</keyword>
<accession>A0AAE0NFR4</accession>
<feature type="signal peptide" evidence="3">
    <location>
        <begin position="1"/>
        <end position="23"/>
    </location>
</feature>
<protein>
    <submittedName>
        <fullName evidence="4">Endoglucanase</fullName>
    </submittedName>
</protein>
<feature type="chain" id="PRO_5041930014" evidence="3">
    <location>
        <begin position="24"/>
        <end position="251"/>
    </location>
</feature>
<evidence type="ECO:0000256" key="3">
    <source>
        <dbReference type="SAM" id="SignalP"/>
    </source>
</evidence>
<reference evidence="4" key="2">
    <citation type="submission" date="2023-06" db="EMBL/GenBank/DDBJ databases">
        <authorList>
            <consortium name="Lawrence Berkeley National Laboratory"/>
            <person name="Haridas S."/>
            <person name="Hensen N."/>
            <person name="Bonometti L."/>
            <person name="Westerberg I."/>
            <person name="Brannstrom I.O."/>
            <person name="Guillou S."/>
            <person name="Cros-Aarteil S."/>
            <person name="Calhoun S."/>
            <person name="Kuo A."/>
            <person name="Mondo S."/>
            <person name="Pangilinan J."/>
            <person name="Riley R."/>
            <person name="Labutti K."/>
            <person name="Andreopoulos B."/>
            <person name="Lipzen A."/>
            <person name="Chen C."/>
            <person name="Yanf M."/>
            <person name="Daum C."/>
            <person name="Ng V."/>
            <person name="Clum A."/>
            <person name="Steindorff A."/>
            <person name="Ohm R."/>
            <person name="Martin F."/>
            <person name="Silar P."/>
            <person name="Natvig D."/>
            <person name="Lalanne C."/>
            <person name="Gautier V."/>
            <person name="Ament-Velasquez S.L."/>
            <person name="Kruys A."/>
            <person name="Hutchinson M.I."/>
            <person name="Powell A.J."/>
            <person name="Barry K."/>
            <person name="Miller A.N."/>
            <person name="Grigoriev I.V."/>
            <person name="Debuchy R."/>
            <person name="Gladieux P."/>
            <person name="Thoren M.H."/>
            <person name="Johannesson H."/>
        </authorList>
    </citation>
    <scope>NUCLEOTIDE SEQUENCE</scope>
    <source>
        <strain evidence="4">CBS 958.72</strain>
    </source>
</reference>
<dbReference type="InterPro" id="IPR013319">
    <property type="entry name" value="GH11/12"/>
</dbReference>
<keyword evidence="2" id="KW-0326">Glycosidase</keyword>
<evidence type="ECO:0000256" key="2">
    <source>
        <dbReference type="RuleBase" id="RU361163"/>
    </source>
</evidence>
<keyword evidence="5" id="KW-1185">Reference proteome</keyword>
<reference evidence="4" key="1">
    <citation type="journal article" date="2023" name="Mol. Phylogenet. Evol.">
        <title>Genome-scale phylogeny and comparative genomics of the fungal order Sordariales.</title>
        <authorList>
            <person name="Hensen N."/>
            <person name="Bonometti L."/>
            <person name="Westerberg I."/>
            <person name="Brannstrom I.O."/>
            <person name="Guillou S."/>
            <person name="Cros-Aarteil S."/>
            <person name="Calhoun S."/>
            <person name="Haridas S."/>
            <person name="Kuo A."/>
            <person name="Mondo S."/>
            <person name="Pangilinan J."/>
            <person name="Riley R."/>
            <person name="LaButti K."/>
            <person name="Andreopoulos B."/>
            <person name="Lipzen A."/>
            <person name="Chen C."/>
            <person name="Yan M."/>
            <person name="Daum C."/>
            <person name="Ng V."/>
            <person name="Clum A."/>
            <person name="Steindorff A."/>
            <person name="Ohm R.A."/>
            <person name="Martin F."/>
            <person name="Silar P."/>
            <person name="Natvig D.O."/>
            <person name="Lalanne C."/>
            <person name="Gautier V."/>
            <person name="Ament-Velasquez S.L."/>
            <person name="Kruys A."/>
            <person name="Hutchinson M.I."/>
            <person name="Powell A.J."/>
            <person name="Barry K."/>
            <person name="Miller A.N."/>
            <person name="Grigoriev I.V."/>
            <person name="Debuchy R."/>
            <person name="Gladieux P."/>
            <person name="Hiltunen Thoren M."/>
            <person name="Johannesson H."/>
        </authorList>
    </citation>
    <scope>NUCLEOTIDE SEQUENCE</scope>
    <source>
        <strain evidence="4">CBS 958.72</strain>
    </source>
</reference>
<keyword evidence="2" id="KW-0624">Polysaccharide degradation</keyword>
<evidence type="ECO:0000256" key="1">
    <source>
        <dbReference type="ARBA" id="ARBA00005519"/>
    </source>
</evidence>
<dbReference type="PANTHER" id="PTHR34002">
    <property type="entry name" value="BLR1656 PROTEIN"/>
    <property type="match status" value="1"/>
</dbReference>
<dbReference type="PANTHER" id="PTHR34002:SF10">
    <property type="entry name" value="PUTATIVE-RELATED"/>
    <property type="match status" value="1"/>
</dbReference>
<dbReference type="InterPro" id="IPR013320">
    <property type="entry name" value="ConA-like_dom_sf"/>
</dbReference>
<comment type="similarity">
    <text evidence="1 2">Belongs to the glycosyl hydrolase 12 (cellulase H) family.</text>
</comment>
<dbReference type="AlphaFoldDB" id="A0AAE0NFR4"/>
<name>A0AAE0NFR4_9PEZI</name>
<dbReference type="InterPro" id="IPR002594">
    <property type="entry name" value="GH12"/>
</dbReference>
<dbReference type="Proteomes" id="UP001287356">
    <property type="component" value="Unassembled WGS sequence"/>
</dbReference>
<evidence type="ECO:0000313" key="5">
    <source>
        <dbReference type="Proteomes" id="UP001287356"/>
    </source>
</evidence>
<dbReference type="EMBL" id="JAULSN010000002">
    <property type="protein sequence ID" value="KAK3380640.1"/>
    <property type="molecule type" value="Genomic_DNA"/>
</dbReference>
<comment type="caution">
    <text evidence="4">The sequence shown here is derived from an EMBL/GenBank/DDBJ whole genome shotgun (WGS) entry which is preliminary data.</text>
</comment>
<organism evidence="4 5">
    <name type="scientific">Lasiosphaeria ovina</name>
    <dbReference type="NCBI Taxonomy" id="92902"/>
    <lineage>
        <taxon>Eukaryota</taxon>
        <taxon>Fungi</taxon>
        <taxon>Dikarya</taxon>
        <taxon>Ascomycota</taxon>
        <taxon>Pezizomycotina</taxon>
        <taxon>Sordariomycetes</taxon>
        <taxon>Sordariomycetidae</taxon>
        <taxon>Sordariales</taxon>
        <taxon>Lasiosphaeriaceae</taxon>
        <taxon>Lasiosphaeria</taxon>
    </lineage>
</organism>
<dbReference type="GO" id="GO:0000272">
    <property type="term" value="P:polysaccharide catabolic process"/>
    <property type="evidence" value="ECO:0007669"/>
    <property type="project" value="UniProtKB-KW"/>
</dbReference>
<gene>
    <name evidence="4" type="ORF">B0T24DRAFT_198385</name>
</gene>
<keyword evidence="2" id="KW-0119">Carbohydrate metabolism</keyword>